<dbReference type="Gene3D" id="2.60.40.10">
    <property type="entry name" value="Immunoglobulins"/>
    <property type="match status" value="4"/>
</dbReference>
<feature type="compositionally biased region" description="Polar residues" evidence="1">
    <location>
        <begin position="2672"/>
        <end position="2681"/>
    </location>
</feature>
<organism evidence="3 4">
    <name type="scientific">Nemorincola caseinilytica</name>
    <dbReference type="NCBI Taxonomy" id="2054315"/>
    <lineage>
        <taxon>Bacteria</taxon>
        <taxon>Pseudomonadati</taxon>
        <taxon>Bacteroidota</taxon>
        <taxon>Chitinophagia</taxon>
        <taxon>Chitinophagales</taxon>
        <taxon>Chitinophagaceae</taxon>
        <taxon>Nemorincola</taxon>
    </lineage>
</organism>
<dbReference type="Proteomes" id="UP001500067">
    <property type="component" value="Unassembled WGS sequence"/>
</dbReference>
<evidence type="ECO:0000313" key="4">
    <source>
        <dbReference type="Proteomes" id="UP001500067"/>
    </source>
</evidence>
<dbReference type="InterPro" id="IPR003343">
    <property type="entry name" value="Big_2"/>
</dbReference>
<evidence type="ECO:0000313" key="3">
    <source>
        <dbReference type="EMBL" id="GAA4460107.1"/>
    </source>
</evidence>
<dbReference type="NCBIfam" id="TIGR04183">
    <property type="entry name" value="Por_Secre_tail"/>
    <property type="match status" value="1"/>
</dbReference>
<feature type="domain" description="Ig-like" evidence="2">
    <location>
        <begin position="6942"/>
        <end position="7022"/>
    </location>
</feature>
<dbReference type="InterPro" id="IPR026444">
    <property type="entry name" value="Secre_tail"/>
</dbReference>
<name>A0ABP8N5B1_9BACT</name>
<dbReference type="EMBL" id="BAABFA010000004">
    <property type="protein sequence ID" value="GAA4460107.1"/>
    <property type="molecule type" value="Genomic_DNA"/>
</dbReference>
<feature type="domain" description="Ig-like" evidence="2">
    <location>
        <begin position="7031"/>
        <end position="7095"/>
    </location>
</feature>
<protein>
    <recommendedName>
        <fullName evidence="2">Ig-like domain-containing protein</fullName>
    </recommendedName>
</protein>
<dbReference type="InterPro" id="IPR013783">
    <property type="entry name" value="Ig-like_fold"/>
</dbReference>
<dbReference type="Pfam" id="PF18962">
    <property type="entry name" value="Por_Secre_tail"/>
    <property type="match status" value="1"/>
</dbReference>
<evidence type="ECO:0000259" key="2">
    <source>
        <dbReference type="PROSITE" id="PS50835"/>
    </source>
</evidence>
<dbReference type="Gene3D" id="2.60.40.1080">
    <property type="match status" value="1"/>
</dbReference>
<dbReference type="SMART" id="SM00635">
    <property type="entry name" value="BID_2"/>
    <property type="match status" value="4"/>
</dbReference>
<dbReference type="InterPro" id="IPR006626">
    <property type="entry name" value="PbH1"/>
</dbReference>
<feature type="compositionally biased region" description="Low complexity" evidence="1">
    <location>
        <begin position="2682"/>
        <end position="2691"/>
    </location>
</feature>
<feature type="region of interest" description="Disordered" evidence="1">
    <location>
        <begin position="2672"/>
        <end position="2691"/>
    </location>
</feature>
<gene>
    <name evidence="3" type="ORF">GCM10023093_02220</name>
</gene>
<evidence type="ECO:0000256" key="1">
    <source>
        <dbReference type="SAM" id="MobiDB-lite"/>
    </source>
</evidence>
<dbReference type="PROSITE" id="PS50835">
    <property type="entry name" value="IG_LIKE"/>
    <property type="match status" value="2"/>
</dbReference>
<dbReference type="InterPro" id="IPR036179">
    <property type="entry name" value="Ig-like_dom_sf"/>
</dbReference>
<keyword evidence="4" id="KW-1185">Reference proteome</keyword>
<reference evidence="4" key="1">
    <citation type="journal article" date="2019" name="Int. J. Syst. Evol. Microbiol.">
        <title>The Global Catalogue of Microorganisms (GCM) 10K type strain sequencing project: providing services to taxonomists for standard genome sequencing and annotation.</title>
        <authorList>
            <consortium name="The Broad Institute Genomics Platform"/>
            <consortium name="The Broad Institute Genome Sequencing Center for Infectious Disease"/>
            <person name="Wu L."/>
            <person name="Ma J."/>
        </authorList>
    </citation>
    <scope>NUCLEOTIDE SEQUENCE [LARGE SCALE GENOMIC DNA]</scope>
    <source>
        <strain evidence="4">JCM 32105</strain>
    </source>
</reference>
<sequence>MIPSANGSFESGSTFAANGWTVVNSGVNDWYLGTVVSSSGNGAYISTNGTAYTYNVDAASVVHFYRDITIPNNITALNLSFLLRGRGEASYDRLIVYVANPECVTPVAGSPASDGVTAASGGTTLNGIAGVYVQATFTAAHGSAFNSYNVALPTNLAGRTIRLIFTWQNDNSFGQPIPAAIDNIALNATAGAAPTMTGSYTVGSGGNYANLGAAITALNSNGMNGAVNLELLSTYTGDASTVTIGNIRGASSSNILTIRPASGATVTMGGTSAPLISMNGARYVTIDGRQNSTGTTSSLTIQNTSTGTAIQFVNGAVNNTVKYSTIRGGNTSTTSGCILFASTNTVEGNNNNTIDNCTILGNAAGTAWNVNNIYSAGNTTITAVCYNNKNNTISNNRIADYFSSSAATNGINIASSSDGWTITGNRFYQTATRSYGTTNAHRAILVNNTSNTLPFTITNNIIGYSSGTGTGIYTMTGAAASSFAGITVNTSNTIPVSIQSNTVTAISLTSASASATGTFFGISVAGGSANVGTLGGNVIGAGTGTGAIVQSNAFSAAVTMVGIGSGAASPALVTISNNTIGGMNAVGSTTNISSGITGIQLTGSATLSVTGNIIGSNSTANSINASTASTSGTGSQVAGIFCNATGSNTITGNTIANLNQAATTTGAHIMFGILINGASANSVISGNNVHDLYSATANTTTTAGLTGITGISVSAAATTPTIANNTVNALVATNTAAVNTGVTGIGLSGATNGTISSNVIYDLRSQNTGTTATAPPYVAGILASNPTTAVTIINNMITLGNAQTSNTAFTGIMNNANSTATIKAYFNSIYISGTAASGALPTAGFQRGNYNTTAFTTPVDLRNNVFANYRTGGTGIHYTIGNNIGVATSNASGWGSTASNTNVFSSPIANHTYWTGAKAFSGATSWQTSSAGDANSVSYGGASLPISFVNAAAGNLRLNLVGTNEPLIIGNTTTGVTTDIDGTTRSTVKTVVGAHEAALPCGGTPTPGTMSASVTSGCGDFNSTFGVSGQSVTSGINYQWQYSPDNVAAYTDILGATTASYVATITATGYYRLKLICSNSGGSAGTSPILITRTPYPVITGDNTSCIGVSNTYTFTPTGGAWASSNGSIATVSGGVVTGVAAGAVNISYTASGCLTVKSITVDPIPASYSITPAISGVCAGGTPQLLSAPAIAATTTTVTAISATGDGGFETGTTLAENGWNVLTGPGSNNWTCGAAPTVFNGARCGYVSNNGSSWTYSIGSTSGPVIWKDIAIPAGTTSINLSFYYKTGGEDFSGNTNYDQLLVYHAPTSVTPVNNAPTSITNTTSGATLILATARQATPTWTLVTASIPVGAYVGSTLRLIFKWKNDGSGGDGVPPAVDNISLTYVVPLAGYRTWAPTTGLYTDAGMTAAYTGTATNSVYASPTSATTYTATASYTSGCLRKATTNVTINATVSTPINGTLKACISGTSSLSNSTGGGAWSSSAPGVASISGGGLVTGLTAGTTIISYSIAGLCPATAVFTVNGAPGPITGSASVCTGLTTTLANTGGIGTWTSSNTTMGTVDATSGVVTGLVAGTTAISYSNGCGAPVGAVITILQTPSITGPTVSCAGINMTLTGNAGGTWSSSTPAVGTINASTGVFTPIAAGSTTINYTLGNGCTIASRTQSVTNTPTAFSISPASVSMCSSGAAQQLTAGNSLVADTVTFGTRQNMNANTGYPAPLSMYYGAQRCQFLVLASELTAMGFVAGSSFTAINTPVAVLGGSYLLNNLRIRITTTAGSSLSGFVTTGFTVVRSASDYTPVVGDNIIPFTATYTWDGTSNLVFDFAFGNNLTGDVPTSAVQYNTNTSFNSCVVYREDGVNAATAANSTTISVGPNTNRPDFVLYGTVKVAPIWSATTGLYTNALATTAYTGTATNSVYTQPSATTIYTVTSTKNGCSSSSNVTVTVPVINTYTVTGGGSFCSGGAGVSIGLNGSDNGYSYALKNGSGTTVDTKIGTGSAITFANQTAAGTYTVVATSSSPLCNANMSGSATVAVDPLPTAVSGSGAGTFCSSTIISGSNGGSGTIYYQGTNATGTSTAVAATTANITTVGTNTYYFRARSAAGCWGNAGGVTVTINNCVDVSNFAIVAANTCRSTATTVTVNSTTLAAGTYTVTYSLSGANTVSGATASITMASNTSTFSIPAGQLSAAGATTVTVTSVMDITTFSAAPSSGNIATFTVFATPATVTASGAGTFCGSTSIGGSNGSDGTIFYQGTTSNGTSTGLGGSPQTVSSTGTYYFRARSSDGCWGTQGAVTVSINPIPTAAPTNNGPICLGGTATLTANGANGASTYSWTGPDGFAAATAVATASPTVTGVYSLSVTDGSGNPGCSPSTVYTTQVTVNAKPTATVSNNGPICAGGTVTLTATPAGGATVFSWTGPDSYTAATAVASASPTATATYSLTVTNGTTQPGCMPSDVYTTSVTVRAKPTAAPSNDGYICNGGTVNLTANGANGASTYSWTGSSITGSATSATTTATPSSTTIYTLTVGDGTTDNGCTPTTQYTTSVTVNDKPVAAPTNNGAICNGGTVTLDAVPSAGANTFSWSGPSLLSASGQQPTATPTVTSVYSVVVSDGTTRSGCAPTDVYTTSVTVKSKPIAAPTNNGYICNGGTAQLTANPSGGATVFAWSGSPVSSASDENPTANPTTTTTYSLTVSDGTTGNGCTPSDIYTTTVTVNAKPTAAPSQNGYICVGGTVTLTANGANGAATYAWTGADIADNTLAVATATPTVTGVYSVSVTDGSGKPGCSPTDIYTVSVTVNDKPIAVPVNDGPICQGGTVQLTAAPAGGANTFTWSGPSLSSSAAQDPTATPTATATYSLSVSDGSTQPGCTPSDVYTTSVTVRAKPSAAPSNDGHICIGGTAQLTANPSGGATVFAWSGSPISSASDENPTANPVATTTYSLTVSDGSGDDGCAPADIYTTTVTVNAIPTAAPSQNGYICVGGTVTLTANGADGAATYAWSGADLVTTTLAAVTATPTVTGVYSLTVTDGSGKSGCAPADIYTVSVTVNDKPIAAPVNDGPICAGGTVQLTAAPAGGANTFNWSGSSLSSSSAQDPTATPTTTAIYSLTVSDGSTQPGCAPSDVYTTSVTVKPKPVATPTNNGYICNGGTAQLTAAPSGGATVFAWSGSPISSASDENPTANPTTTTTYSLTVSDGSGDDGCAPADIYTTTVTVNDKPIAAPVNSGVLCNGGTVTLNAMPAGGANTYLWSGSALATTTAQNPTATPSTGTHVYSLMVSDGSGKPGCAPSDVYTTSVTVNPAPSLTSASNDGPVCEGITLNLSANGAADVTGYSWTGPVAITNAATASASVPSSTTAASGTYSVAVNNGTGSGCTVVYTTSATVNTVPSVASITPNTTDLCVGTTVTLNAGTAAGTGVLTSYNWSGPNGYNTTTSGSSASFLATTTAQSGNYSLTVTYPGTGCTSPAVQSASVAVHNLPTLVNMTATPSSLCVGGVLSFNANGAAGSGSLISYNWSGPAGYSSTTTTQAQVYTTTASSASGVYSATVTYTGTGCTSDPVSSTAVTVNALPTPYTITGGGFYCSGGTGVEIGLDGSDPGISYQLYNGSSAVLAPRTGTGSALNFGLVTAAGTYSIMATDMTTSCTNDMNDVTVVSVGPVPTTYSVTGGGGYCAGGIGVPVGLSNGDVGVGYQLYRDGSTVGGIVSLTTAGAFNFGTFTTPGNYTVIANPGATCSRTMNSSVNVSINPLPNAYTVGGGGHYCADGTGVHITLDFSVVGINYQLYRGATTVGSPVAGANSGADFGLQTVAGTYSVLATNTTTGCVNTMNGTPAVAIDALPAVFSVTGGGAYCTGGVGQSVGLSGSTSGVNYQLYNGSTATGSAVAGTGAAISFGTLTATGTYTVRATNTSTSCVNPMSGSATISINTLPVVYAMNGGGHYCTGGTGVHVGMVNSDLGVDYILYNGSTAVDTMPGASSGLDFGLLPAGTYTVRATNTATGCERNMSGSVTVIADPLPATHTVTGGGTICENGGGVYIYLDGSNTGISYQLYNGATAVGSAQAGSSLALTFGPYTAGGTYSVLATNTATTCTKAMAGSATIYVNPAPVAQTVTGGGGYCAGGSGQPVGLFSSQNGIQYQLYNGAATVGGVVIGDGNPISFGVFTASGTYSVLATDPSNMCTRAMSGSATITINSLPVAFNVTGGGTYCATGTGVNVGLSNSVVGINYQLYVGSATDGSPVAGTGTSLPFGLKTTTGTYTVLATNASTGCSSDMSGSATVATSPVPATHIVTGGGNYCSGGTGSVIGLDGSDVGINYRLYMGSTPVGSIVAGTGAAISMDPQTVPGTYSIIATDAGSSCTATMSGSATVGINSSPSAFAVNGGGHYCAGGSGVAVGLAGSTIGVNYQLYRGATAIGSLEPGTGTAISFGSQTVAGTYTVLATASNSCTAGMTGSSTVVVDPLPTAQTMTGGGNYCAGGTGRNVGLLFANSGVNYQLYNGAATVGSPFAGANASLDFGLQTAGTYSVLATDAVTGCTNAMSGTISVVADPLPVVQTVTGGGSFCSDAGGVSVGLSGSESGVNYQLYRGSTSTGMPVGGTGAAISFGNQTVTGTYTVFATNATTGCTRNMSGNVNVTSNPAPTVYSVTGGGTLCAGASGYNIGLSGSESNVAYSLYNGATYTGITLNGTGSALNFGTFTSAGTYTVSAMNTGTSCTKAMSGGANIIVNPLPTVYTVTGGGAFCNGATGVSVGLNGSQSGVNYNMYRGATLATTVGGTGSAISFGTQTVAGTYTVNAVNATTGCSSNMTGAAGVTVNALPAVQSVTGGGSFCIGGAGVAIGLGSSQSGVLYQLYSGSTTFGSAVAGTGSAISFGNVDVAGTYTVRATNYSTSCTNNMTGSATVVINDLPVTYAMTGGGSYCQGGSGVAVGLAGSQSGVNYQLYNGAATVGSVVSGTGSAISFGIQSAAGSYTVLATNASTGCTKTMTGTSTVTINSLPTVFNVTGGGTYCIGGNGVNIGISSTTIGVNYQLYNGATAVGSPLAGSGLTADMGLQTATGTYTILATNIFTGCTRAMNGSATIGTTPLPVTQAVTGGGSYCTGGAGVTVGLASSESGISYQLYRGATVTGTSVAGNGSALSFGTQGTAGTYTVLATNTTTGCTAAMSGAATVIVNALPVAQTVSGGGSYCSGGTGVVVGLNSSQSGVSYQLYNGSTATGTSVAGTGTAISFGNMTAAGTYSVRGTITTTGCASGMTGTAMVTVNALPTAYTMTGGGSYCAGGAGVAVGLGGSNTGVTYTLYRGATAVGNASGTGSAISFGLQTVAGSYSVSASNPTTGCSNNMSGAAIVSINAMPAAQVVTGGGSYCAGGTGLHVGLALTEAGVNYQLYRNGSAIGSAVAGTGGALDLGLQAIAGTYSVSAANAATGCAADMSGAVTISVNALPSVYNVSGGGSYCAGGNGVAIGLENSQSGVLYQLYNGSVTSGSPVAGTGSAISFGLKTAAGTYSVAAVNPTTGCAADMSGTTTININSLPGSFTVTGGGSYCAGGTGVNISLSGSGNSISYQLYNGATAVGTAVTGTGGVISFGTQTAAGTYSVLATNTGTGCTKAMNATATVNINSQPTVFTVTGGGAYCAGGNGVTIGASGSQVGVNYQLYFGSVASGGLVAGTGGALNFGLKTAAGTYSVAATNATTGCAANMNGSVVVSVNSLPVAQTVTGGGAYCSGGNGVTINMGGSQTGVDYQLYNGATSVGIAMPGTGTGMSFGLQTAAGTYSVLATNVGTGCTKAMTGTPAIVVNATPIAQAMTGGGSYCAGGNGVAVGISGSQTGVNYQLYNGAATVGTAVAGTGSSLSFGLKTAAGTYSVVASTSAGCATAMAGTSTISINAVPVAFAVTGGGNYCSGGAGSAVGLSGSQSGISYQLYNGTATVGTAVAGTGASIDFGTLAAAGTYSVRATDVNTSCATGMTGTVSVNVNTLPTVYTVSGGGSYCAGGTGVNISLSNSQTGISYQLYNGATASGTAVAGTGTAINFGSRTTAGSYTVKATNTLTGCIANMSGSATIVVNATPVAQTMTGGGNICIGDAGVAVGMAGSQTGVSYRLYNGAATVGGAVAGTGNAINFGTFATAGTYSVLATNTTTGCASAMNGTSVIVVNTLPVVQTVSGGGSYCAGSEGVYVTLSGSQPGVNYQLYRDGNMTGSAVAGTGSTLSFGRQTEAGAYTAVAMNAATGCSKNMTGSATVSITALPMAQTVTGGGAYCDGTAGAHVGLSGSQTGVSYQLYVGSVASGTAVAGTGSVLDLGARTTAGIYTVKATSTAGCTNTMSNSVAINVNALPAMHSVTGGGSYCNGGTGVVIGTDGSDIDVNYILYRGADAIATVAGTNSAISFGLQTGAGNYTVVAQNAATSCTRTMTGAASVTVDALPAAYAVASAAGSYCAGGAGVTVTLGGSQAGVTYLLYNGTAQVGSVTGTGTGSISFGAQTVAGTYTVKAINNTTGCMRDMTGSATISINPLPASYSVAGGGTLCEGGAGVAIGLTSSQAGINYILRQGSTTVATVPGTGSPVTFGSHSVSGTYNVVAVNTATGCTRTMSGTAIVVVNQLPAAYNVTGGGSYCTGGNGVQVGLSNSQLSVNYQLYKDGTAIGVPVAGNGSAISLGTHTGAGTYTVMAMNTLTSCARVMSGAATISINTLPDAVTVTGGGSFCAGGTGVTIGLANSASGVSYRLYRGATALASVTGVNGPLSFGTYSVAGVYSVSAVNTTTGCASAMSGTATVSVNALPVAQTMTGGGSYCAGGTGVAIGMASSQTGVAYQLYMGSTAIGAPVTGNGSAITFGEQVAEGSYSVMATSIASCTRAMSGTASISITPVSVPSVSLSGSAAGAVCAGSEVTYTATGVNGGTSAAYQWMVNGSPVGVGATAYTYAPANGDIVSVQLTSSAACAMPATASASMTMTVNANVTPSVSITADHSGEVCRGTSVTFTAAGMNGGDAPVYSWMRNGVLQSTGAVYTVAPNDGDVVSCTMTSNAVCRTANTAASNELTTNVVDPLNPVVQITTDATTIVEGQPVTFTAVLSGAGTSPEVQWLINGKEVSGATTLSFIANLLKDKDTVSCRVMTTDPCGDKFTFATLVVNMSSVSVAPVATVDMDVRILPNPNNGTFTIRGTLGTLATETVQAEVTNMLGQVVYHGSLKATRGAIDHQVILDNSLSNGMYLLRISAGDKSSVLHITISK</sequence>
<accession>A0ABP8N5B1</accession>
<proteinExistence type="predicted"/>
<comment type="caution">
    <text evidence="3">The sequence shown here is derived from an EMBL/GenBank/DDBJ whole genome shotgun (WGS) entry which is preliminary data.</text>
</comment>
<dbReference type="SUPFAM" id="SSF48726">
    <property type="entry name" value="Immunoglobulin"/>
    <property type="match status" value="1"/>
</dbReference>
<dbReference type="SMART" id="SM00710">
    <property type="entry name" value="PbH1"/>
    <property type="match status" value="14"/>
</dbReference>
<dbReference type="InterPro" id="IPR007110">
    <property type="entry name" value="Ig-like_dom"/>
</dbReference>